<dbReference type="SMART" id="SM00422">
    <property type="entry name" value="HTH_MERR"/>
    <property type="match status" value="1"/>
</dbReference>
<feature type="compositionally biased region" description="Basic and acidic residues" evidence="2">
    <location>
        <begin position="321"/>
        <end position="338"/>
    </location>
</feature>
<keyword evidence="1" id="KW-0238">DNA-binding</keyword>
<dbReference type="InterPro" id="IPR047057">
    <property type="entry name" value="MerR_fam"/>
</dbReference>
<name>A0ABX6BRZ4_9ACTN</name>
<keyword evidence="5" id="KW-1185">Reference proteome</keyword>
<feature type="domain" description="HTH merR-type" evidence="3">
    <location>
        <begin position="5"/>
        <end position="74"/>
    </location>
</feature>
<protein>
    <submittedName>
        <fullName evidence="4">MerR family transcriptional regulator</fullName>
    </submittedName>
</protein>
<dbReference type="InterPro" id="IPR000551">
    <property type="entry name" value="MerR-type_HTH_dom"/>
</dbReference>
<evidence type="ECO:0000313" key="4">
    <source>
        <dbReference type="EMBL" id="QEV37158.1"/>
    </source>
</evidence>
<dbReference type="Proteomes" id="UP000326029">
    <property type="component" value="Chromosome"/>
</dbReference>
<evidence type="ECO:0000259" key="3">
    <source>
        <dbReference type="PROSITE" id="PS50937"/>
    </source>
</evidence>
<dbReference type="Gene3D" id="1.10.1660.10">
    <property type="match status" value="1"/>
</dbReference>
<dbReference type="PROSITE" id="PS50937">
    <property type="entry name" value="HTH_MERR_2"/>
    <property type="match status" value="1"/>
</dbReference>
<feature type="region of interest" description="Disordered" evidence="2">
    <location>
        <begin position="303"/>
        <end position="338"/>
    </location>
</feature>
<organism evidence="4 5">
    <name type="scientific">Streptomyces cinereoruber</name>
    <dbReference type="NCBI Taxonomy" id="67260"/>
    <lineage>
        <taxon>Bacteria</taxon>
        <taxon>Bacillati</taxon>
        <taxon>Actinomycetota</taxon>
        <taxon>Actinomycetes</taxon>
        <taxon>Kitasatosporales</taxon>
        <taxon>Streptomycetaceae</taxon>
        <taxon>Streptomyces</taxon>
    </lineage>
</organism>
<dbReference type="EMBL" id="CP023693">
    <property type="protein sequence ID" value="QEV37158.1"/>
    <property type="molecule type" value="Genomic_DNA"/>
</dbReference>
<dbReference type="InterPro" id="IPR009061">
    <property type="entry name" value="DNA-bd_dom_put_sf"/>
</dbReference>
<dbReference type="SUPFAM" id="SSF46955">
    <property type="entry name" value="Putative DNA-binding domain"/>
    <property type="match status" value="1"/>
</dbReference>
<evidence type="ECO:0000256" key="1">
    <source>
        <dbReference type="ARBA" id="ARBA00023125"/>
    </source>
</evidence>
<dbReference type="PRINTS" id="PR00040">
    <property type="entry name" value="HTHMERR"/>
</dbReference>
<sequence length="338" mass="36231">MSDGLWSIGELAARADVTVKTVRYYSDRGLLPEAARSSGGHRRYGPGALDRLRLIRSLRALDLPVPEVERVLDRDGVPAEVIADRLRDVGSRLAALRWQEAALRSLQECPAGERADRARLLGAVPAPPDTDAVVRFWRRILPVRLSGRVVSLVLGAVVPPPPAEPSPARVLDFARLHALVSGPLPGGAACRRAQPLPEGAYRPDVLYEGLAEAYALAGAEERTGQSGGALECFVSAYATAQGVRDTPDFRRGLVPVLARADSALIRRYWKLADGLFGPDEPVLGALHHRLSVALLHEVGGHEADRHPLGGHATDGHAVGRHANDGHEAGRRSLGGHEI</sequence>
<accession>A0ABX6BRZ4</accession>
<dbReference type="PANTHER" id="PTHR30204:SF93">
    <property type="entry name" value="HTH MERR-TYPE DOMAIN-CONTAINING PROTEIN"/>
    <property type="match status" value="1"/>
</dbReference>
<evidence type="ECO:0000313" key="5">
    <source>
        <dbReference type="Proteomes" id="UP000326029"/>
    </source>
</evidence>
<proteinExistence type="predicted"/>
<gene>
    <name evidence="4" type="ORF">CP977_31670</name>
</gene>
<dbReference type="PANTHER" id="PTHR30204">
    <property type="entry name" value="REDOX-CYCLING DRUG-SENSING TRANSCRIPTIONAL ACTIVATOR SOXR"/>
    <property type="match status" value="1"/>
</dbReference>
<reference evidence="4 5" key="1">
    <citation type="submission" date="2017-09" db="EMBL/GenBank/DDBJ databases">
        <authorList>
            <person name="Lee N."/>
            <person name="Cho B.-K."/>
        </authorList>
    </citation>
    <scope>NUCLEOTIDE SEQUENCE [LARGE SCALE GENOMIC DNA]</scope>
    <source>
        <strain evidence="4 5">ATCC 19740</strain>
    </source>
</reference>
<evidence type="ECO:0000256" key="2">
    <source>
        <dbReference type="SAM" id="MobiDB-lite"/>
    </source>
</evidence>
<dbReference type="Pfam" id="PF13411">
    <property type="entry name" value="MerR_1"/>
    <property type="match status" value="1"/>
</dbReference>